<name>A0A061SI44_9CHLO</name>
<evidence type="ECO:0000256" key="1">
    <source>
        <dbReference type="SAM" id="MobiDB-lite"/>
    </source>
</evidence>
<feature type="compositionally biased region" description="Polar residues" evidence="1">
    <location>
        <begin position="191"/>
        <end position="202"/>
    </location>
</feature>
<dbReference type="AlphaFoldDB" id="A0A061SI44"/>
<accession>A0A061SI44</accession>
<protein>
    <submittedName>
        <fullName evidence="2">Uncharacterized protein</fullName>
    </submittedName>
</protein>
<feature type="region of interest" description="Disordered" evidence="1">
    <location>
        <begin position="108"/>
        <end position="127"/>
    </location>
</feature>
<proteinExistence type="predicted"/>
<feature type="compositionally biased region" description="Basic and acidic residues" evidence="1">
    <location>
        <begin position="181"/>
        <end position="190"/>
    </location>
</feature>
<organism evidence="2">
    <name type="scientific">Tetraselmis sp. GSL018</name>
    <dbReference type="NCBI Taxonomy" id="582737"/>
    <lineage>
        <taxon>Eukaryota</taxon>
        <taxon>Viridiplantae</taxon>
        <taxon>Chlorophyta</taxon>
        <taxon>core chlorophytes</taxon>
        <taxon>Chlorodendrophyceae</taxon>
        <taxon>Chlorodendrales</taxon>
        <taxon>Chlorodendraceae</taxon>
        <taxon>Tetraselmis</taxon>
    </lineage>
</organism>
<gene>
    <name evidence="2" type="ORF">TSPGSL018_62</name>
</gene>
<reference evidence="2" key="1">
    <citation type="submission" date="2014-05" db="EMBL/GenBank/DDBJ databases">
        <title>The transcriptome of the halophilic microalga Tetraselmis sp. GSL018 isolated from the Great Salt Lake, Utah.</title>
        <authorList>
            <person name="Jinkerson R.E."/>
            <person name="D'Adamo S."/>
            <person name="Posewitz M.C."/>
        </authorList>
    </citation>
    <scope>NUCLEOTIDE SEQUENCE</scope>
    <source>
        <strain evidence="2">GSL018</strain>
    </source>
</reference>
<feature type="compositionally biased region" description="Low complexity" evidence="1">
    <location>
        <begin position="166"/>
        <end position="177"/>
    </location>
</feature>
<dbReference type="EMBL" id="GBEZ01000027">
    <property type="protein sequence ID" value="JAC84822.1"/>
    <property type="molecule type" value="Transcribed_RNA"/>
</dbReference>
<feature type="region of interest" description="Disordered" evidence="1">
    <location>
        <begin position="46"/>
        <end position="95"/>
    </location>
</feature>
<sequence>MEEAPGTIASYRQKSLLQRPKRVTITENTFKENSDKTTVKGSCSLRKPRLTAPSSPVRFQSEKPTIPDLKNLENPPRKQTLSPLKTSRRTWGASRPHQMDLLQVPASQPSAVLPGSPGKSWRGVCSSPQRCAKENVLPPDVFLASLKDPGPPLGQDSAKVRLPKIAASATSMSSATAQPSERLRAADAERSSGTQKGSSQPAITRHRSLSHLQLGDRRRGFD</sequence>
<evidence type="ECO:0000313" key="2">
    <source>
        <dbReference type="EMBL" id="JAC84822.1"/>
    </source>
</evidence>
<feature type="region of interest" description="Disordered" evidence="1">
    <location>
        <begin position="142"/>
        <end position="222"/>
    </location>
</feature>